<dbReference type="PRINTS" id="PR01099">
    <property type="entry name" value="HYETHTZKNASE"/>
</dbReference>
<keyword evidence="8 11" id="KW-0067">ATP-binding</keyword>
<evidence type="ECO:0000256" key="4">
    <source>
        <dbReference type="ARBA" id="ARBA00022679"/>
    </source>
</evidence>
<comment type="catalytic activity">
    <reaction evidence="1 11">
        <text>5-(2-hydroxyethyl)-4-methylthiazole + ATP = 4-methyl-5-(2-phosphooxyethyl)-thiazole + ADP + H(+)</text>
        <dbReference type="Rhea" id="RHEA:24212"/>
        <dbReference type="ChEBI" id="CHEBI:15378"/>
        <dbReference type="ChEBI" id="CHEBI:17957"/>
        <dbReference type="ChEBI" id="CHEBI:30616"/>
        <dbReference type="ChEBI" id="CHEBI:58296"/>
        <dbReference type="ChEBI" id="CHEBI:456216"/>
        <dbReference type="EC" id="2.7.1.50"/>
    </reaction>
</comment>
<dbReference type="SUPFAM" id="SSF53613">
    <property type="entry name" value="Ribokinase-like"/>
    <property type="match status" value="1"/>
</dbReference>
<evidence type="ECO:0000256" key="8">
    <source>
        <dbReference type="ARBA" id="ARBA00022840"/>
    </source>
</evidence>
<keyword evidence="5 11" id="KW-0479">Metal-binding</keyword>
<organism evidence="12 13">
    <name type="scientific">Periweissella beninensis</name>
    <dbReference type="NCBI Taxonomy" id="504936"/>
    <lineage>
        <taxon>Bacteria</taxon>
        <taxon>Bacillati</taxon>
        <taxon>Bacillota</taxon>
        <taxon>Bacilli</taxon>
        <taxon>Lactobacillales</taxon>
        <taxon>Lactobacillaceae</taxon>
        <taxon>Periweissella</taxon>
    </lineage>
</organism>
<keyword evidence="13" id="KW-1185">Reference proteome</keyword>
<evidence type="ECO:0000256" key="10">
    <source>
        <dbReference type="ARBA" id="ARBA00022977"/>
    </source>
</evidence>
<dbReference type="Gene3D" id="3.40.1190.20">
    <property type="match status" value="1"/>
</dbReference>
<feature type="binding site" evidence="11">
    <location>
        <position position="191"/>
    </location>
    <ligand>
        <name>substrate</name>
    </ligand>
</feature>
<keyword evidence="7 11" id="KW-0418">Kinase</keyword>
<reference evidence="12" key="1">
    <citation type="submission" date="2021-04" db="EMBL/GenBank/DDBJ databases">
        <title>Taxonomic assessment of Weissella genus.</title>
        <authorList>
            <person name="Fanelli F."/>
            <person name="Chieffi D."/>
            <person name="Dell'Aquila A."/>
            <person name="Gyu-Sung C."/>
            <person name="Franz C.M.A.P."/>
            <person name="Fusco V."/>
        </authorList>
    </citation>
    <scope>NUCLEOTIDE SEQUENCE</scope>
    <source>
        <strain evidence="12">LMG 25373</strain>
    </source>
</reference>
<keyword evidence="6 11" id="KW-0547">Nucleotide-binding</keyword>
<proteinExistence type="inferred from homology"/>
<dbReference type="PIRSF" id="PIRSF000513">
    <property type="entry name" value="Thz_kinase"/>
    <property type="match status" value="1"/>
</dbReference>
<protein>
    <recommendedName>
        <fullName evidence="11">Hydroxyethylthiazole kinase</fullName>
        <ecNumber evidence="11">2.7.1.50</ecNumber>
    </recommendedName>
    <alternativeName>
        <fullName evidence="11">4-methyl-5-beta-hydroxyethylthiazole kinase</fullName>
        <shortName evidence="11">TH kinase</shortName>
        <shortName evidence="11">Thz kinase</shortName>
    </alternativeName>
</protein>
<keyword evidence="4 11" id="KW-0808">Transferase</keyword>
<dbReference type="EMBL" id="JAGMVS010000039">
    <property type="protein sequence ID" value="MCM2436789.1"/>
    <property type="molecule type" value="Genomic_DNA"/>
</dbReference>
<accession>A0ABT0VHE4</accession>
<dbReference type="EC" id="2.7.1.50" evidence="11"/>
<feature type="binding site" evidence="11">
    <location>
        <position position="164"/>
    </location>
    <ligand>
        <name>ATP</name>
        <dbReference type="ChEBI" id="CHEBI:30616"/>
    </ligand>
</feature>
<feature type="binding site" evidence="11">
    <location>
        <position position="119"/>
    </location>
    <ligand>
        <name>ATP</name>
        <dbReference type="ChEBI" id="CHEBI:30616"/>
    </ligand>
</feature>
<evidence type="ECO:0000256" key="6">
    <source>
        <dbReference type="ARBA" id="ARBA00022741"/>
    </source>
</evidence>
<evidence type="ECO:0000313" key="13">
    <source>
        <dbReference type="Proteomes" id="UP001057481"/>
    </source>
</evidence>
<dbReference type="NCBIfam" id="NF006830">
    <property type="entry name" value="PRK09355.1"/>
    <property type="match status" value="1"/>
</dbReference>
<evidence type="ECO:0000313" key="12">
    <source>
        <dbReference type="EMBL" id="MCM2436789.1"/>
    </source>
</evidence>
<dbReference type="RefSeq" id="WP_205143251.1">
    <property type="nucleotide sequence ID" value="NZ_JAFBDN010000004.1"/>
</dbReference>
<feature type="binding site" evidence="11">
    <location>
        <position position="42"/>
    </location>
    <ligand>
        <name>substrate</name>
    </ligand>
</feature>
<dbReference type="Pfam" id="PF02110">
    <property type="entry name" value="HK"/>
    <property type="match status" value="1"/>
</dbReference>
<comment type="function">
    <text evidence="11">Catalyzes the phosphorylation of the hydroxyl group of 4-methyl-5-beta-hydroxyethylthiazole (THZ).</text>
</comment>
<evidence type="ECO:0000256" key="1">
    <source>
        <dbReference type="ARBA" id="ARBA00001771"/>
    </source>
</evidence>
<dbReference type="InterPro" id="IPR000417">
    <property type="entry name" value="Hyethyz_kinase"/>
</dbReference>
<evidence type="ECO:0000256" key="11">
    <source>
        <dbReference type="HAMAP-Rule" id="MF_00228"/>
    </source>
</evidence>
<comment type="cofactor">
    <cofactor evidence="2 11">
        <name>Mg(2+)</name>
        <dbReference type="ChEBI" id="CHEBI:18420"/>
    </cofactor>
</comment>
<sequence>MLDFTILNDIRQQNPVVVTFANFVTPQIVANAINVIGGSPIMTLEPAEADDLISLATALTLNLGTSQGAESDFIELKALGTAAHKYKIPVILDPVAVNVPFRSQYVKKLLTNIEIDIIRGNASEIAFFAEINAKSRGIDAVEELDSVSVAIQAAKKTGKIIALTGRIDVITDGRTTYVIHNNTQLLATNVGSGDMLSSLIGTFLLPGVPRLQAVATAVLAMGVAGELAAQKTPNQPGSFSNVLLDELYQLTPTKLTEYGKWDLVNA</sequence>
<evidence type="ECO:0000256" key="5">
    <source>
        <dbReference type="ARBA" id="ARBA00022723"/>
    </source>
</evidence>
<dbReference type="GO" id="GO:0004417">
    <property type="term" value="F:hydroxyethylthiazole kinase activity"/>
    <property type="evidence" value="ECO:0007669"/>
    <property type="project" value="UniProtKB-EC"/>
</dbReference>
<keyword evidence="10 11" id="KW-0784">Thiamine biosynthesis</keyword>
<evidence type="ECO:0000256" key="7">
    <source>
        <dbReference type="ARBA" id="ARBA00022777"/>
    </source>
</evidence>
<dbReference type="Proteomes" id="UP001057481">
    <property type="component" value="Unassembled WGS sequence"/>
</dbReference>
<comment type="similarity">
    <text evidence="11">Belongs to the Thz kinase family.</text>
</comment>
<dbReference type="InterPro" id="IPR029056">
    <property type="entry name" value="Ribokinase-like"/>
</dbReference>
<comment type="caution">
    <text evidence="12">The sequence shown here is derived from an EMBL/GenBank/DDBJ whole genome shotgun (WGS) entry which is preliminary data.</text>
</comment>
<evidence type="ECO:0000256" key="9">
    <source>
        <dbReference type="ARBA" id="ARBA00022842"/>
    </source>
</evidence>
<name>A0ABT0VHE4_9LACO</name>
<gene>
    <name evidence="11 12" type="primary">thiM</name>
    <name evidence="12" type="ORF">KAK10_02430</name>
</gene>
<dbReference type="HAMAP" id="MF_00228">
    <property type="entry name" value="Thz_kinase"/>
    <property type="match status" value="1"/>
</dbReference>
<evidence type="ECO:0000256" key="3">
    <source>
        <dbReference type="ARBA" id="ARBA00004868"/>
    </source>
</evidence>
<dbReference type="CDD" id="cd01170">
    <property type="entry name" value="THZ_kinase"/>
    <property type="match status" value="1"/>
</dbReference>
<comment type="pathway">
    <text evidence="3 11">Cofactor biosynthesis; thiamine diphosphate biosynthesis; 4-methyl-5-(2-phosphoethyl)-thiazole from 5-(2-hydroxyethyl)-4-methylthiazole: step 1/1.</text>
</comment>
<evidence type="ECO:0000256" key="2">
    <source>
        <dbReference type="ARBA" id="ARBA00001946"/>
    </source>
</evidence>
<keyword evidence="9 11" id="KW-0460">Magnesium</keyword>